<evidence type="ECO:0000313" key="1">
    <source>
        <dbReference type="EMBL" id="KAJ1206035.1"/>
    </source>
</evidence>
<name>A0AAV7VZH1_PLEWA</name>
<dbReference type="AlphaFoldDB" id="A0AAV7VZH1"/>
<reference evidence="1" key="1">
    <citation type="journal article" date="2022" name="bioRxiv">
        <title>Sequencing and chromosome-scale assembly of the giantPleurodeles waltlgenome.</title>
        <authorList>
            <person name="Brown T."/>
            <person name="Elewa A."/>
            <person name="Iarovenko S."/>
            <person name="Subramanian E."/>
            <person name="Araus A.J."/>
            <person name="Petzold A."/>
            <person name="Susuki M."/>
            <person name="Suzuki K.-i.T."/>
            <person name="Hayashi T."/>
            <person name="Toyoda A."/>
            <person name="Oliveira C."/>
            <person name="Osipova E."/>
            <person name="Leigh N.D."/>
            <person name="Simon A."/>
            <person name="Yun M.H."/>
        </authorList>
    </citation>
    <scope>NUCLEOTIDE SEQUENCE</scope>
    <source>
        <strain evidence="1">20211129_DDA</strain>
        <tissue evidence="1">Liver</tissue>
    </source>
</reference>
<accession>A0AAV7VZH1</accession>
<dbReference type="Proteomes" id="UP001066276">
    <property type="component" value="Chromosome 1_2"/>
</dbReference>
<proteinExistence type="predicted"/>
<gene>
    <name evidence="1" type="ORF">NDU88_001450</name>
</gene>
<comment type="caution">
    <text evidence="1">The sequence shown here is derived from an EMBL/GenBank/DDBJ whole genome shotgun (WGS) entry which is preliminary data.</text>
</comment>
<evidence type="ECO:0000313" key="2">
    <source>
        <dbReference type="Proteomes" id="UP001066276"/>
    </source>
</evidence>
<organism evidence="1 2">
    <name type="scientific">Pleurodeles waltl</name>
    <name type="common">Iberian ribbed newt</name>
    <dbReference type="NCBI Taxonomy" id="8319"/>
    <lineage>
        <taxon>Eukaryota</taxon>
        <taxon>Metazoa</taxon>
        <taxon>Chordata</taxon>
        <taxon>Craniata</taxon>
        <taxon>Vertebrata</taxon>
        <taxon>Euteleostomi</taxon>
        <taxon>Amphibia</taxon>
        <taxon>Batrachia</taxon>
        <taxon>Caudata</taxon>
        <taxon>Salamandroidea</taxon>
        <taxon>Salamandridae</taxon>
        <taxon>Pleurodelinae</taxon>
        <taxon>Pleurodeles</taxon>
    </lineage>
</organism>
<evidence type="ECO:0008006" key="3">
    <source>
        <dbReference type="Google" id="ProtNLM"/>
    </source>
</evidence>
<keyword evidence="2" id="KW-1185">Reference proteome</keyword>
<protein>
    <recommendedName>
        <fullName evidence="3">Retrotransposon gag domain-containing protein</fullName>
    </recommendedName>
</protein>
<sequence length="129" mass="15083">MSADKVLRELRQGNKDLIAYLSYFNRLVVETAWPEEKRSAVFHQGLKDKLKDVLAQVELQPEACTDLINLTLRLDHRLSERKGVRKKWEKPNCRMERSRHLQLSSDPIIEPMDIGTVRPSLTKEEKDML</sequence>
<dbReference type="EMBL" id="JANPWB010000002">
    <property type="protein sequence ID" value="KAJ1206035.1"/>
    <property type="molecule type" value="Genomic_DNA"/>
</dbReference>